<reference evidence="1 2" key="1">
    <citation type="submission" date="2023-07" db="EMBL/GenBank/DDBJ databases">
        <title>Citrobacter selenititolerans sp. nov., isolated from seleniferous soil.</title>
        <authorList>
            <person name="Zhang S."/>
            <person name="Li K."/>
            <person name="Peng J."/>
            <person name="Wang H."/>
            <person name="Sun J."/>
            <person name="Guo Y."/>
        </authorList>
    </citation>
    <scope>NUCLEOTIDE SEQUENCE [LARGE SCALE GENOMIC DNA]</scope>
    <source>
        <strain evidence="1 2">S2-9</strain>
    </source>
</reference>
<proteinExistence type="predicted"/>
<dbReference type="Pfam" id="PF13990">
    <property type="entry name" value="YjcZ"/>
    <property type="match status" value="1"/>
</dbReference>
<keyword evidence="2" id="KW-1185">Reference proteome</keyword>
<evidence type="ECO:0000313" key="2">
    <source>
        <dbReference type="Proteomes" id="UP001174867"/>
    </source>
</evidence>
<organism evidence="1 2">
    <name type="scientific">Citrobacter enshiensis</name>
    <dbReference type="NCBI Taxonomy" id="2971264"/>
    <lineage>
        <taxon>Bacteria</taxon>
        <taxon>Pseudomonadati</taxon>
        <taxon>Pseudomonadota</taxon>
        <taxon>Gammaproteobacteria</taxon>
        <taxon>Enterobacterales</taxon>
        <taxon>Enterobacteriaceae</taxon>
        <taxon>Citrobacter</taxon>
    </lineage>
</organism>
<sequence>MTNTLREGPGRMLECIHPKFMVSLVQGEELKRTGGTLRQQPFRDRLLQEMLAHAQPGTWVMTGGGSEHLLMRLTLMEKLAGMFDPGHLALTRIAHHLTLLQHSERPRGYAIPGILQQLDALTDGFTRRCAYKEKALTQRGLTVPAGEHSEQIFTRWRAGAYDGWSLPGRCFVALEELRWGAFGDACRLANADVVSMLKDNLCAMASHALARSIHAAPTTRHYYSQWLNTPNTQGTNDDNDLLSWLGDWCDADKHPVCWSVTQRWKNVALGMPRLCSAQRLAHAMVEEIFAPSPLVSPEGTERI</sequence>
<name>A0ABT8PZ14_9ENTR</name>
<protein>
    <submittedName>
        <fullName evidence="1">Diguanylate cyclase regulator RdcB family protein</fullName>
    </submittedName>
</protein>
<dbReference type="EMBL" id="JAUJYW010000009">
    <property type="protein sequence ID" value="MDN8601634.1"/>
    <property type="molecule type" value="Genomic_DNA"/>
</dbReference>
<accession>A0ABT8PZ14</accession>
<dbReference type="Proteomes" id="UP001174867">
    <property type="component" value="Unassembled WGS sequence"/>
</dbReference>
<comment type="caution">
    <text evidence="1">The sequence shown here is derived from an EMBL/GenBank/DDBJ whole genome shotgun (WGS) entry which is preliminary data.</text>
</comment>
<dbReference type="InterPro" id="IPR025599">
    <property type="entry name" value="YjcZ"/>
</dbReference>
<gene>
    <name evidence="1" type="ORF">Q0A17_19810</name>
</gene>
<evidence type="ECO:0000313" key="1">
    <source>
        <dbReference type="EMBL" id="MDN8601634.1"/>
    </source>
</evidence>
<dbReference type="RefSeq" id="WP_301702125.1">
    <property type="nucleotide sequence ID" value="NZ_JAUJYW010000009.1"/>
</dbReference>